<feature type="compositionally biased region" description="Polar residues" evidence="1">
    <location>
        <begin position="1"/>
        <end position="18"/>
    </location>
</feature>
<name>A0A2H1FZH1_ZYMTR</name>
<feature type="compositionally biased region" description="Basic and acidic residues" evidence="1">
    <location>
        <begin position="102"/>
        <end position="116"/>
    </location>
</feature>
<feature type="compositionally biased region" description="Polar residues" evidence="1">
    <location>
        <begin position="25"/>
        <end position="101"/>
    </location>
</feature>
<feature type="compositionally biased region" description="Basic and acidic residues" evidence="1">
    <location>
        <begin position="150"/>
        <end position="179"/>
    </location>
</feature>
<proteinExistence type="predicted"/>
<dbReference type="AlphaFoldDB" id="A0A2H1FZH1"/>
<dbReference type="EMBL" id="LT854254">
    <property type="protein sequence ID" value="SMR46704.1"/>
    <property type="molecule type" value="Genomic_DNA"/>
</dbReference>
<protein>
    <submittedName>
        <fullName evidence="2">Uncharacterized protein</fullName>
    </submittedName>
</protein>
<dbReference type="Proteomes" id="UP000245764">
    <property type="component" value="Chromosome 2"/>
</dbReference>
<organism evidence="2 3">
    <name type="scientific">Zymoseptoria tritici ST99CH_1E4</name>
    <dbReference type="NCBI Taxonomy" id="1276532"/>
    <lineage>
        <taxon>Eukaryota</taxon>
        <taxon>Fungi</taxon>
        <taxon>Dikarya</taxon>
        <taxon>Ascomycota</taxon>
        <taxon>Pezizomycotina</taxon>
        <taxon>Dothideomycetes</taxon>
        <taxon>Dothideomycetidae</taxon>
        <taxon>Mycosphaerellales</taxon>
        <taxon>Mycosphaerellaceae</taxon>
        <taxon>Zymoseptoria</taxon>
    </lineage>
</organism>
<gene>
    <name evidence="2" type="ORF">ZT1E4_G3322</name>
</gene>
<evidence type="ECO:0000256" key="1">
    <source>
        <dbReference type="SAM" id="MobiDB-lite"/>
    </source>
</evidence>
<reference evidence="3" key="1">
    <citation type="submission" date="2017-05" db="EMBL/GenBank/DDBJ databases">
        <authorList>
            <person name="Song R."/>
            <person name="Chenine A.L."/>
            <person name="Ruprecht R.M."/>
        </authorList>
    </citation>
    <scope>NUCLEOTIDE SEQUENCE [LARGE SCALE GENOMIC DNA]</scope>
</reference>
<accession>A0A2H1FZH1</accession>
<sequence>MNSPPDSPNQGNKKPPNNTHRRSASENISPRTNPSSLHSMIQTLNNSNSDPPASPTAEGNYTTRAPSTDQTAQATPTRRTPHRTQSVYLEPNGQSPTSFRQQPHERAVAEAQRQLHEQQGPFALTPVGGGNNSYNVRPSGEQEGGTGTSGEEKEMGKGKGREGGDGKGDAKAKEKDGKGKGNGKK</sequence>
<evidence type="ECO:0000313" key="3">
    <source>
        <dbReference type="Proteomes" id="UP000245764"/>
    </source>
</evidence>
<evidence type="ECO:0000313" key="2">
    <source>
        <dbReference type="EMBL" id="SMR46704.1"/>
    </source>
</evidence>
<feature type="region of interest" description="Disordered" evidence="1">
    <location>
        <begin position="1"/>
        <end position="185"/>
    </location>
</feature>